<gene>
    <name evidence="2" type="ORF">B5M42_12995</name>
</gene>
<dbReference type="InterPro" id="IPR029010">
    <property type="entry name" value="ThuA-like"/>
</dbReference>
<evidence type="ECO:0000313" key="2">
    <source>
        <dbReference type="EMBL" id="TFE87079.1"/>
    </source>
</evidence>
<sequence>MSRIAAVIGDFYHPEGPIREALAAAHAEALASGALSIDYYRAEEMAQALASGPDAVILFKEDRLNPEDAQVDTWMTDELQAAIVRYVEAGGGWLAWHSGLASYPVDGAYTGLLRGYFLHHPEQHSVVTYGVGGAEFAGDSGAGPLGDLGAELSGDPVAEPSADPGAEPLIDSGATFAFSDEHYFVACDEANTEVFLRSSSRDGEAIAGWRHAAGAGRVCCLTPAHKPEGLNDPHFQQVLRECVRWSAGEAL</sequence>
<proteinExistence type="predicted"/>
<evidence type="ECO:0000259" key="1">
    <source>
        <dbReference type="Pfam" id="PF06283"/>
    </source>
</evidence>
<reference evidence="2 3" key="1">
    <citation type="submission" date="2017-03" db="EMBL/GenBank/DDBJ databases">
        <title>Isolation of Levoglucosan Utilizing Bacteria.</title>
        <authorList>
            <person name="Arya A.S."/>
        </authorList>
    </citation>
    <scope>NUCLEOTIDE SEQUENCE [LARGE SCALE GENOMIC DNA]</scope>
    <source>
        <strain evidence="2 3">MEC069</strain>
    </source>
</reference>
<dbReference type="Proteomes" id="UP000298246">
    <property type="component" value="Unassembled WGS sequence"/>
</dbReference>
<dbReference type="EMBL" id="MYFO01000015">
    <property type="protein sequence ID" value="TFE87079.1"/>
    <property type="molecule type" value="Genomic_DNA"/>
</dbReference>
<dbReference type="Gene3D" id="3.40.50.880">
    <property type="match status" value="1"/>
</dbReference>
<evidence type="ECO:0000313" key="3">
    <source>
        <dbReference type="Proteomes" id="UP000298246"/>
    </source>
</evidence>
<dbReference type="OrthoDB" id="9812305at2"/>
<name>A0A4Y8Q1G0_9BACL</name>
<comment type="caution">
    <text evidence="2">The sequence shown here is derived from an EMBL/GenBank/DDBJ whole genome shotgun (WGS) entry which is preliminary data.</text>
</comment>
<dbReference type="Pfam" id="PF06283">
    <property type="entry name" value="ThuA"/>
    <property type="match status" value="1"/>
</dbReference>
<accession>A0A4Y8Q1G0</accession>
<dbReference type="SUPFAM" id="SSF52317">
    <property type="entry name" value="Class I glutamine amidotransferase-like"/>
    <property type="match status" value="1"/>
</dbReference>
<feature type="domain" description="ThuA-like" evidence="1">
    <location>
        <begin position="54"/>
        <end position="245"/>
    </location>
</feature>
<organism evidence="2 3">
    <name type="scientific">Paenibacillus athensensis</name>
    <dbReference type="NCBI Taxonomy" id="1967502"/>
    <lineage>
        <taxon>Bacteria</taxon>
        <taxon>Bacillati</taxon>
        <taxon>Bacillota</taxon>
        <taxon>Bacilli</taxon>
        <taxon>Bacillales</taxon>
        <taxon>Paenibacillaceae</taxon>
        <taxon>Paenibacillus</taxon>
    </lineage>
</organism>
<dbReference type="RefSeq" id="WP_134753488.1">
    <property type="nucleotide sequence ID" value="NZ_MYFO02000013.1"/>
</dbReference>
<protein>
    <recommendedName>
        <fullName evidence="1">ThuA-like domain-containing protein</fullName>
    </recommendedName>
</protein>
<keyword evidence="3" id="KW-1185">Reference proteome</keyword>
<dbReference type="AlphaFoldDB" id="A0A4Y8Q1G0"/>
<dbReference type="InterPro" id="IPR029062">
    <property type="entry name" value="Class_I_gatase-like"/>
</dbReference>